<dbReference type="STRING" id="137733.SAMN05421767_12528"/>
<dbReference type="OrthoDB" id="2138002at2"/>
<feature type="transmembrane region" description="Helical" evidence="1">
    <location>
        <begin position="275"/>
        <end position="295"/>
    </location>
</feature>
<evidence type="ECO:0000313" key="6">
    <source>
        <dbReference type="Proteomes" id="UP000198556"/>
    </source>
</evidence>
<dbReference type="Pfam" id="PF20990">
    <property type="entry name" value="DUF2207_C"/>
    <property type="match status" value="1"/>
</dbReference>
<dbReference type="InterPro" id="IPR048389">
    <property type="entry name" value="YciQ-like_C"/>
</dbReference>
<evidence type="ECO:0000313" key="5">
    <source>
        <dbReference type="EMBL" id="SER20588.1"/>
    </source>
</evidence>
<reference evidence="5 6" key="1">
    <citation type="submission" date="2016-10" db="EMBL/GenBank/DDBJ databases">
        <authorList>
            <person name="de Groot N.N."/>
        </authorList>
    </citation>
    <scope>NUCLEOTIDE SEQUENCE [LARGE SCALE GENOMIC DNA]</scope>
    <source>
        <strain evidence="5 6">DSM 15827</strain>
    </source>
</reference>
<evidence type="ECO:0000256" key="2">
    <source>
        <dbReference type="SAM" id="SignalP"/>
    </source>
</evidence>
<feature type="domain" description="Predicted membrane protein YciQ-like C-terminal" evidence="4">
    <location>
        <begin position="309"/>
        <end position="549"/>
    </location>
</feature>
<feature type="signal peptide" evidence="2">
    <location>
        <begin position="1"/>
        <end position="20"/>
    </location>
</feature>
<keyword evidence="6" id="KW-1185">Reference proteome</keyword>
<feature type="chain" id="PRO_5039726296" evidence="2">
    <location>
        <begin position="21"/>
        <end position="626"/>
    </location>
</feature>
<dbReference type="Proteomes" id="UP000198556">
    <property type="component" value="Unassembled WGS sequence"/>
</dbReference>
<gene>
    <name evidence="5" type="ORF">SAMN05421767_12528</name>
</gene>
<dbReference type="AlphaFoldDB" id="A0A1H9MA76"/>
<keyword evidence="1" id="KW-0472">Membrane</keyword>
<keyword evidence="1" id="KW-1133">Transmembrane helix</keyword>
<proteinExistence type="predicted"/>
<feature type="domain" description="DUF2207" evidence="3">
    <location>
        <begin position="31"/>
        <end position="216"/>
    </location>
</feature>
<name>A0A1H9MA76_9LACT</name>
<feature type="transmembrane region" description="Helical" evidence="1">
    <location>
        <begin position="466"/>
        <end position="486"/>
    </location>
</feature>
<dbReference type="Pfam" id="PF09972">
    <property type="entry name" value="DUF2207"/>
    <property type="match status" value="1"/>
</dbReference>
<dbReference type="InterPro" id="IPR018702">
    <property type="entry name" value="DUF2207"/>
</dbReference>
<evidence type="ECO:0000259" key="4">
    <source>
        <dbReference type="Pfam" id="PF20990"/>
    </source>
</evidence>
<sequence>MKKKSLFLSIVMTMTLFIFSEEVVSAKELIVEQYDITAKVLENGDVDFKEQMVFEADGEYNGVFYHLDITGIVAPKNIKLSEVVDGTVIPLENNQSGDHQTYQMTQEDQQIAFKIFTPLSDESRTILLEYTIPECITSYQDIAEFNRKVVGQAWEIEQNSIRFTLELPVEAAKESFRCWGHGNPTGKVEINPNYKMAEWLVSHNEPGEFVEAHALFPVSIVAANPNQVEKEAFTELVATEEERVIADKQAVAKRKAQAEEHERQKAIMVAKIEKIMTVAIGIMAISAVFCIGHMMRLKKAFEKQVPFVPDHVFELPEKLSPSVMQVAVYQEELTSSDVHATIMDLVRRKVLYLSQEEPYTLTLSEKTYALSVSEEIFVEGLFKQIGENNQVTFTDIKNYATKHPKAYCEWFADWEDQVDEEASTVTVLDEEKKKSPLKIFFLQIVAILVTIVGATLGLYLLVNGSIVLGSIATLVNINLAIVAVLWQYISEPKRTIDGEWRYRQWNALKQMMEDISSLDRAEVPSIIIWNELLVYAISFKVADEVLKTLPTIYDQEEIAQNVDAITAQQMATYLLVSKTLSEAQTLSSPTSSSNGNYSGTNSGGFGGGFSSGSSGGFGGGSGGGGF</sequence>
<protein>
    <submittedName>
        <fullName evidence="5">Uncharacterized membrane protein</fullName>
    </submittedName>
</protein>
<evidence type="ECO:0000259" key="3">
    <source>
        <dbReference type="Pfam" id="PF09972"/>
    </source>
</evidence>
<dbReference type="RefSeq" id="WP_089746967.1">
    <property type="nucleotide sequence ID" value="NZ_FOGF01000025.1"/>
</dbReference>
<feature type="transmembrane region" description="Helical" evidence="1">
    <location>
        <begin position="439"/>
        <end position="460"/>
    </location>
</feature>
<keyword evidence="1" id="KW-0812">Transmembrane</keyword>
<organism evidence="5 6">
    <name type="scientific">Granulicatella balaenopterae</name>
    <dbReference type="NCBI Taxonomy" id="137733"/>
    <lineage>
        <taxon>Bacteria</taxon>
        <taxon>Bacillati</taxon>
        <taxon>Bacillota</taxon>
        <taxon>Bacilli</taxon>
        <taxon>Lactobacillales</taxon>
        <taxon>Carnobacteriaceae</taxon>
        <taxon>Granulicatella</taxon>
    </lineage>
</organism>
<evidence type="ECO:0000256" key="1">
    <source>
        <dbReference type="SAM" id="Phobius"/>
    </source>
</evidence>
<keyword evidence="2" id="KW-0732">Signal</keyword>
<accession>A0A1H9MA76</accession>
<dbReference type="EMBL" id="FOGF01000025">
    <property type="protein sequence ID" value="SER20588.1"/>
    <property type="molecule type" value="Genomic_DNA"/>
</dbReference>